<dbReference type="InterPro" id="IPR051396">
    <property type="entry name" value="Bact_Antivir_Def_Nuclease"/>
</dbReference>
<evidence type="ECO:0000313" key="2">
    <source>
        <dbReference type="EMBL" id="EFW30105.1"/>
    </source>
</evidence>
<dbReference type="GO" id="GO:0016887">
    <property type="term" value="F:ATP hydrolysis activity"/>
    <property type="evidence" value="ECO:0007669"/>
    <property type="project" value="InterPro"/>
</dbReference>
<accession>E7N184</accession>
<dbReference type="STRING" id="749551.HMPREF9555_00736"/>
<dbReference type="SUPFAM" id="SSF52540">
    <property type="entry name" value="P-loop containing nucleoside triphosphate hydrolases"/>
    <property type="match status" value="1"/>
</dbReference>
<reference evidence="2 3" key="1">
    <citation type="submission" date="2010-08" db="EMBL/GenBank/DDBJ databases">
        <authorList>
            <person name="Weinstock G."/>
            <person name="Sodergren E."/>
            <person name="Clifton S."/>
            <person name="Fulton L."/>
            <person name="Fulton B."/>
            <person name="Courtney L."/>
            <person name="Fronick C."/>
            <person name="Harrison M."/>
            <person name="Strong C."/>
            <person name="Farmer C."/>
            <person name="Delahaunty K."/>
            <person name="Markovic C."/>
            <person name="Hall O."/>
            <person name="Minx P."/>
            <person name="Tomlinson C."/>
            <person name="Mitreva M."/>
            <person name="Hou S."/>
            <person name="Chen J."/>
            <person name="Wollam A."/>
            <person name="Pepin K.H."/>
            <person name="Johnson M."/>
            <person name="Bhonagiri V."/>
            <person name="Zhang X."/>
            <person name="Suruliraj S."/>
            <person name="Warren W."/>
            <person name="Chinwalla A."/>
            <person name="Mardis E.R."/>
            <person name="Wilson R.K."/>
        </authorList>
    </citation>
    <scope>NUCLEOTIDE SEQUENCE [LARGE SCALE GENOMIC DNA]</scope>
    <source>
        <strain evidence="2 3">F0399</strain>
    </source>
</reference>
<evidence type="ECO:0000313" key="3">
    <source>
        <dbReference type="Proteomes" id="UP000004633"/>
    </source>
</evidence>
<dbReference type="PANTHER" id="PTHR43581:SF4">
    <property type="entry name" value="ATP_GTP PHOSPHATASE"/>
    <property type="match status" value="1"/>
</dbReference>
<dbReference type="HOGENOM" id="CLU_056903_0_0_9"/>
<gene>
    <name evidence="2" type="ORF">HMPREF9555_00736</name>
</gene>
<dbReference type="PANTHER" id="PTHR43581">
    <property type="entry name" value="ATP/GTP PHOSPHATASE"/>
    <property type="match status" value="1"/>
</dbReference>
<dbReference type="Gene3D" id="3.40.50.300">
    <property type="entry name" value="P-loop containing nucleotide triphosphate hydrolases"/>
    <property type="match status" value="1"/>
</dbReference>
<proteinExistence type="predicted"/>
<protein>
    <recommendedName>
        <fullName evidence="1">ATPase AAA-type core domain-containing protein</fullName>
    </recommendedName>
</protein>
<dbReference type="Pfam" id="PF13304">
    <property type="entry name" value="AAA_21"/>
    <property type="match status" value="1"/>
</dbReference>
<dbReference type="GO" id="GO:0005524">
    <property type="term" value="F:ATP binding"/>
    <property type="evidence" value="ECO:0007669"/>
    <property type="project" value="InterPro"/>
</dbReference>
<dbReference type="RefSeq" id="WP_009349414.1">
    <property type="nucleotide sequence ID" value="NZ_GL638132.1"/>
</dbReference>
<dbReference type="EMBL" id="AECV01000009">
    <property type="protein sequence ID" value="EFW30105.1"/>
    <property type="molecule type" value="Genomic_DNA"/>
</dbReference>
<organism evidence="2 3">
    <name type="scientific">Selenomonas artemidis F0399</name>
    <dbReference type="NCBI Taxonomy" id="749551"/>
    <lineage>
        <taxon>Bacteria</taxon>
        <taxon>Bacillati</taxon>
        <taxon>Bacillota</taxon>
        <taxon>Negativicutes</taxon>
        <taxon>Selenomonadales</taxon>
        <taxon>Selenomonadaceae</taxon>
        <taxon>Selenomonas</taxon>
    </lineage>
</organism>
<sequence length="396" mass="45254">MTDSIKILRIQYENIPLFHDGCFEFSFLAEDRVSDPTQVFQLRKNLYTQKLTALVGINASGKTSALKLIDLALSILLQRSKLNAPATAIYSKDFLQDETKITIDFCDNSSCYELLSIIGRRKTSRNIGTELYFKEELLFKKSLTSIKSKKDALLFDKTKPILRRSKLAKEILDFLNFDESLVRGVISDHLLSAQRSMIATTNNNILVQLDSPAPEVLHVFDVNLDELTISNKDDNFTYTIKFKNDPQLLNITTPLRLGNVLSSGTIKGQNIMMLIEDVLQTGGYLIVDELENHMNKELVRMITDIFKNERINRYGACLIFSTHYAEILDFMDRKDNIYITRRNQTDASIELLNYASEVKRNDVKKSDVILSNYIEGTTPSYESIQALEDYLCSKMD</sequence>
<keyword evidence="3" id="KW-1185">Reference proteome</keyword>
<evidence type="ECO:0000259" key="1">
    <source>
        <dbReference type="Pfam" id="PF13304"/>
    </source>
</evidence>
<dbReference type="AlphaFoldDB" id="E7N184"/>
<feature type="domain" description="ATPase AAA-type core" evidence="1">
    <location>
        <begin position="51"/>
        <end position="329"/>
    </location>
</feature>
<dbReference type="Proteomes" id="UP000004633">
    <property type="component" value="Unassembled WGS sequence"/>
</dbReference>
<comment type="caution">
    <text evidence="2">The sequence shown here is derived from an EMBL/GenBank/DDBJ whole genome shotgun (WGS) entry which is preliminary data.</text>
</comment>
<dbReference type="InterPro" id="IPR027417">
    <property type="entry name" value="P-loop_NTPase"/>
</dbReference>
<name>E7N184_9FIRM</name>
<dbReference type="InterPro" id="IPR003959">
    <property type="entry name" value="ATPase_AAA_core"/>
</dbReference>